<dbReference type="EMBL" id="CAJNON010002174">
    <property type="protein sequence ID" value="CAF1502296.1"/>
    <property type="molecule type" value="Genomic_DNA"/>
</dbReference>
<dbReference type="EMBL" id="CAJOAY010012181">
    <property type="protein sequence ID" value="CAF4247936.1"/>
    <property type="molecule type" value="Genomic_DNA"/>
</dbReference>
<name>A0A815TDI9_9BILA</name>
<gene>
    <name evidence="3" type="ORF">OKA104_LOCUS43441</name>
    <name evidence="2" type="ORF">VCS650_LOCUS42313</name>
</gene>
<evidence type="ECO:0000313" key="2">
    <source>
        <dbReference type="EMBL" id="CAF1502296.1"/>
    </source>
</evidence>
<evidence type="ECO:0000313" key="4">
    <source>
        <dbReference type="Proteomes" id="UP000663891"/>
    </source>
</evidence>
<feature type="region of interest" description="Disordered" evidence="1">
    <location>
        <begin position="52"/>
        <end position="112"/>
    </location>
</feature>
<dbReference type="OrthoDB" id="10072164at2759"/>
<organism evidence="2 4">
    <name type="scientific">Adineta steineri</name>
    <dbReference type="NCBI Taxonomy" id="433720"/>
    <lineage>
        <taxon>Eukaryota</taxon>
        <taxon>Metazoa</taxon>
        <taxon>Spiralia</taxon>
        <taxon>Gnathifera</taxon>
        <taxon>Rotifera</taxon>
        <taxon>Eurotatoria</taxon>
        <taxon>Bdelloidea</taxon>
        <taxon>Adinetida</taxon>
        <taxon>Adinetidae</taxon>
        <taxon>Adineta</taxon>
    </lineage>
</organism>
<proteinExistence type="predicted"/>
<evidence type="ECO:0000256" key="1">
    <source>
        <dbReference type="SAM" id="MobiDB-lite"/>
    </source>
</evidence>
<comment type="caution">
    <text evidence="2">The sequence shown here is derived from an EMBL/GenBank/DDBJ whole genome shotgun (WGS) entry which is preliminary data.</text>
</comment>
<feature type="compositionally biased region" description="Basic residues" evidence="1">
    <location>
        <begin position="94"/>
        <end position="103"/>
    </location>
</feature>
<protein>
    <submittedName>
        <fullName evidence="2">Uncharacterized protein</fullName>
    </submittedName>
</protein>
<evidence type="ECO:0000313" key="3">
    <source>
        <dbReference type="EMBL" id="CAF4247936.1"/>
    </source>
</evidence>
<dbReference type="Proteomes" id="UP000663891">
    <property type="component" value="Unassembled WGS sequence"/>
</dbReference>
<dbReference type="Proteomes" id="UP000663881">
    <property type="component" value="Unassembled WGS sequence"/>
</dbReference>
<sequence>MTTSNSQVGNSPSTPSFENNATQSNINLLLLDEIRITNESTLQFSEINMIPSQIPMLPNPSEHDNLTQRQETRRRRRQRQELLRQEQLQQQQQQRHHRQRNRQTRQQQHQWF</sequence>
<dbReference type="AlphaFoldDB" id="A0A815TDI9"/>
<accession>A0A815TDI9</accession>
<reference evidence="2" key="1">
    <citation type="submission" date="2021-02" db="EMBL/GenBank/DDBJ databases">
        <authorList>
            <person name="Nowell W R."/>
        </authorList>
    </citation>
    <scope>NUCLEOTIDE SEQUENCE</scope>
</reference>
<feature type="region of interest" description="Disordered" evidence="1">
    <location>
        <begin position="1"/>
        <end position="20"/>
    </location>
</feature>